<proteinExistence type="inferred from homology"/>
<dbReference type="InterPro" id="IPR001482">
    <property type="entry name" value="T2SS/T4SS_dom"/>
</dbReference>
<protein>
    <submittedName>
        <fullName evidence="3">Type II/IV secretion system ATP hydrolase TadA/VirB11/CpaF, TadA subfamily</fullName>
    </submittedName>
</protein>
<dbReference type="GO" id="GO:0016887">
    <property type="term" value="F:ATP hydrolysis activity"/>
    <property type="evidence" value="ECO:0007669"/>
    <property type="project" value="InterPro"/>
</dbReference>
<dbReference type="RefSeq" id="WP_236657599.1">
    <property type="nucleotide sequence ID" value="NZ_CP030841.1"/>
</dbReference>
<organism evidence="3 4">
    <name type="scientific">Acidisarcina polymorpha</name>
    <dbReference type="NCBI Taxonomy" id="2211140"/>
    <lineage>
        <taxon>Bacteria</taxon>
        <taxon>Pseudomonadati</taxon>
        <taxon>Acidobacteriota</taxon>
        <taxon>Terriglobia</taxon>
        <taxon>Terriglobales</taxon>
        <taxon>Acidobacteriaceae</taxon>
        <taxon>Acidisarcina</taxon>
    </lineage>
</organism>
<sequence>MSDSATVTATDETGWEKVLPFFEDELQALILDKTISDLMVNGTRGVYADRGGVVEHIPLTNTYSVERLEAAIQRVARMIGQDLTQQNPILNTRMPDGSRVAVVGSPSSIGGPTLTIRKFNQWFTTDQLIEKGSLPAAVRDKIVSLLLAKKNGIIAGGTGSGKTTLMKAILDHVPLTDRLIVIEQVAELQVKQPNAVRWEVVDPIPGQSRVSPSALLAAALRHRPDRIIFGEIRDECANDLLQAMNTGHGGTLTTLHAKSAWDALSRLSNLALSARPNINHSFIRSETADAIDFVLYCERDSTGRRRVREFIGVNGYDFPTQTFLTEDYYRAETNPAAAH</sequence>
<keyword evidence="4" id="KW-1185">Reference proteome</keyword>
<gene>
    <name evidence="3" type="ORF">ACPOL_6773</name>
</gene>
<dbReference type="InterPro" id="IPR050921">
    <property type="entry name" value="T4SS_GSP_E_ATPase"/>
</dbReference>
<reference evidence="3 4" key="1">
    <citation type="journal article" date="2018" name="Front. Microbiol.">
        <title>Hydrolytic Capabilities as a Key to Environmental Success: Chitinolytic and Cellulolytic Acidobacteria From Acidic Sub-arctic Soils and Boreal Peatlands.</title>
        <authorList>
            <person name="Belova S.E."/>
            <person name="Ravin N.V."/>
            <person name="Pankratov T.A."/>
            <person name="Rakitin A.L."/>
            <person name="Ivanova A.A."/>
            <person name="Beletsky A.V."/>
            <person name="Mardanov A.V."/>
            <person name="Sinninghe Damste J.S."/>
            <person name="Dedysh S.N."/>
        </authorList>
    </citation>
    <scope>NUCLEOTIDE SEQUENCE [LARGE SCALE GENOMIC DNA]</scope>
    <source>
        <strain evidence="3 4">SBC82</strain>
        <plasmid evidence="4">pacpol1</plasmid>
    </source>
</reference>
<dbReference type="Pfam" id="PF00437">
    <property type="entry name" value="T2SSE"/>
    <property type="match status" value="1"/>
</dbReference>
<dbReference type="EMBL" id="CP030841">
    <property type="protein sequence ID" value="AXC15983.1"/>
    <property type="molecule type" value="Genomic_DNA"/>
</dbReference>
<evidence type="ECO:0000313" key="3">
    <source>
        <dbReference type="EMBL" id="AXC15983.1"/>
    </source>
</evidence>
<evidence type="ECO:0000259" key="2">
    <source>
        <dbReference type="Pfam" id="PF00437"/>
    </source>
</evidence>
<comment type="similarity">
    <text evidence="1">Belongs to the GSP E family.</text>
</comment>
<dbReference type="KEGG" id="abas:ACPOL_6773"/>
<keyword evidence="3" id="KW-0614">Plasmid</keyword>
<dbReference type="PANTHER" id="PTHR30486">
    <property type="entry name" value="TWITCHING MOTILITY PROTEIN PILT"/>
    <property type="match status" value="1"/>
</dbReference>
<feature type="domain" description="Bacterial type II secretion system protein E" evidence="2">
    <location>
        <begin position="28"/>
        <end position="280"/>
    </location>
</feature>
<dbReference type="Proteomes" id="UP000253606">
    <property type="component" value="Plasmid pACPOL1"/>
</dbReference>
<dbReference type="PANTHER" id="PTHR30486:SF6">
    <property type="entry name" value="TYPE IV PILUS RETRACTATION ATPASE PILT"/>
    <property type="match status" value="1"/>
</dbReference>
<dbReference type="SUPFAM" id="SSF52540">
    <property type="entry name" value="P-loop containing nucleoside triphosphate hydrolases"/>
    <property type="match status" value="1"/>
</dbReference>
<evidence type="ECO:0000256" key="1">
    <source>
        <dbReference type="ARBA" id="ARBA00006611"/>
    </source>
</evidence>
<dbReference type="Gene3D" id="3.30.450.380">
    <property type="match status" value="1"/>
</dbReference>
<dbReference type="Gene3D" id="3.40.50.300">
    <property type="entry name" value="P-loop containing nucleotide triphosphate hydrolases"/>
    <property type="match status" value="1"/>
</dbReference>
<dbReference type="InterPro" id="IPR027417">
    <property type="entry name" value="P-loop_NTPase"/>
</dbReference>
<geneLocation type="plasmid" evidence="4">
    <name>pacpol1</name>
</geneLocation>
<keyword evidence="3" id="KW-0378">Hydrolase</keyword>
<dbReference type="AlphaFoldDB" id="A0A2Z5G9R2"/>
<dbReference type="CDD" id="cd01130">
    <property type="entry name" value="VirB11-like_ATPase"/>
    <property type="match status" value="1"/>
</dbReference>
<evidence type="ECO:0000313" key="4">
    <source>
        <dbReference type="Proteomes" id="UP000253606"/>
    </source>
</evidence>
<accession>A0A2Z5G9R2</accession>
<name>A0A2Z5G9R2_9BACT</name>